<proteinExistence type="predicted"/>
<protein>
    <submittedName>
        <fullName evidence="1">Uncharacterized protein</fullName>
    </submittedName>
</protein>
<accession>A0A917KKX5</accession>
<gene>
    <name evidence="1" type="ORF">GCM10012282_13890</name>
</gene>
<evidence type="ECO:0000313" key="2">
    <source>
        <dbReference type="Proteomes" id="UP000625682"/>
    </source>
</evidence>
<reference evidence="1" key="1">
    <citation type="journal article" date="2014" name="Int. J. Syst. Evol. Microbiol.">
        <title>Complete genome sequence of Corynebacterium casei LMG S-19264T (=DSM 44701T), isolated from a smear-ripened cheese.</title>
        <authorList>
            <consortium name="US DOE Joint Genome Institute (JGI-PGF)"/>
            <person name="Walter F."/>
            <person name="Albersmeier A."/>
            <person name="Kalinowski J."/>
            <person name="Ruckert C."/>
        </authorList>
    </citation>
    <scope>NUCLEOTIDE SEQUENCE</scope>
    <source>
        <strain evidence="1">CGMCC 4.7272</strain>
    </source>
</reference>
<dbReference type="EMBL" id="BMMU01000003">
    <property type="protein sequence ID" value="GGJ18873.1"/>
    <property type="molecule type" value="Genomic_DNA"/>
</dbReference>
<keyword evidence="2" id="KW-1185">Reference proteome</keyword>
<evidence type="ECO:0000313" key="1">
    <source>
        <dbReference type="EMBL" id="GGJ18873.1"/>
    </source>
</evidence>
<dbReference type="Proteomes" id="UP000625682">
    <property type="component" value="Unassembled WGS sequence"/>
</dbReference>
<dbReference type="AlphaFoldDB" id="A0A917KKX5"/>
<reference evidence="1" key="2">
    <citation type="submission" date="2020-09" db="EMBL/GenBank/DDBJ databases">
        <authorList>
            <person name="Sun Q."/>
            <person name="Zhou Y."/>
        </authorList>
    </citation>
    <scope>NUCLEOTIDE SEQUENCE</scope>
    <source>
        <strain evidence="1">CGMCC 4.7272</strain>
    </source>
</reference>
<name>A0A917KKX5_9ACTN</name>
<organism evidence="1 2">
    <name type="scientific">Streptomyces lacrimifluminis</name>
    <dbReference type="NCBI Taxonomy" id="1500077"/>
    <lineage>
        <taxon>Bacteria</taxon>
        <taxon>Bacillati</taxon>
        <taxon>Actinomycetota</taxon>
        <taxon>Actinomycetes</taxon>
        <taxon>Kitasatosporales</taxon>
        <taxon>Streptomycetaceae</taxon>
        <taxon>Streptomyces</taxon>
    </lineage>
</organism>
<sequence length="71" mass="6873">MPVALVRWACGVPPGAVLPRVTGFAVAAAWGVSAVLLGGGEDGARYMAPSRAGIPLTLAAEPCSGSGGPSP</sequence>
<comment type="caution">
    <text evidence="1">The sequence shown here is derived from an EMBL/GenBank/DDBJ whole genome shotgun (WGS) entry which is preliminary data.</text>
</comment>